<protein>
    <recommendedName>
        <fullName evidence="1">Alpha-amylase/branching enzyme C-terminal all beta domain-containing protein</fullName>
    </recommendedName>
</protein>
<dbReference type="PANTHER" id="PTHR43651">
    <property type="entry name" value="1,4-ALPHA-GLUCAN-BRANCHING ENZYME"/>
    <property type="match status" value="1"/>
</dbReference>
<dbReference type="GO" id="GO:0005737">
    <property type="term" value="C:cytoplasm"/>
    <property type="evidence" value="ECO:0007669"/>
    <property type="project" value="TreeGrafter"/>
</dbReference>
<accession>A0AAE0KYG1</accession>
<comment type="caution">
    <text evidence="2">The sequence shown here is derived from an EMBL/GenBank/DDBJ whole genome shotgun (WGS) entry which is preliminary data.</text>
</comment>
<dbReference type="Pfam" id="PF02806">
    <property type="entry name" value="Alpha-amylase_C"/>
    <property type="match status" value="1"/>
</dbReference>
<evidence type="ECO:0000313" key="2">
    <source>
        <dbReference type="EMBL" id="KAK3265262.1"/>
    </source>
</evidence>
<dbReference type="InterPro" id="IPR006048">
    <property type="entry name" value="A-amylase/branching_C"/>
</dbReference>
<evidence type="ECO:0000313" key="3">
    <source>
        <dbReference type="Proteomes" id="UP001190700"/>
    </source>
</evidence>
<evidence type="ECO:0000259" key="1">
    <source>
        <dbReference type="Pfam" id="PF02806"/>
    </source>
</evidence>
<dbReference type="Gene3D" id="2.60.40.1180">
    <property type="entry name" value="Golgi alpha-mannosidase II"/>
    <property type="match status" value="1"/>
</dbReference>
<dbReference type="AlphaFoldDB" id="A0AAE0KYG1"/>
<dbReference type="Proteomes" id="UP001190700">
    <property type="component" value="Unassembled WGS sequence"/>
</dbReference>
<dbReference type="SUPFAM" id="SSF51011">
    <property type="entry name" value="Glycosyl hydrolase domain"/>
    <property type="match status" value="1"/>
</dbReference>
<dbReference type="InterPro" id="IPR013780">
    <property type="entry name" value="Glyco_hydro_b"/>
</dbReference>
<sequence>MGEFDKALMHLDETECVLSRTSPQVLQANEGSKVIAFERGELLFVFNFHPTESYAHYRFGTSMSGMFQLILDTDQGAFGGDCRLQAGAQVGTFGEQWDGRPHSISLYLPSRSAQVFKLVEEWAQTEDYTSWTDDDGEEGGVWW</sequence>
<feature type="domain" description="Alpha-amylase/branching enzyme C-terminal all beta" evidence="1">
    <location>
        <begin position="28"/>
        <end position="118"/>
    </location>
</feature>
<dbReference type="PANTHER" id="PTHR43651:SF4">
    <property type="entry name" value="1,4-ALPHA-GLUCAN-BRANCHING ENZYME 3, CHLOROPLASTIC_AMYLOPLASTIC"/>
    <property type="match status" value="1"/>
</dbReference>
<name>A0AAE0KYG1_9CHLO</name>
<reference evidence="2 3" key="1">
    <citation type="journal article" date="2015" name="Genome Biol. Evol.">
        <title>Comparative Genomics of a Bacterivorous Green Alga Reveals Evolutionary Causalities and Consequences of Phago-Mixotrophic Mode of Nutrition.</title>
        <authorList>
            <person name="Burns J.A."/>
            <person name="Paasch A."/>
            <person name="Narechania A."/>
            <person name="Kim E."/>
        </authorList>
    </citation>
    <scope>NUCLEOTIDE SEQUENCE [LARGE SCALE GENOMIC DNA]</scope>
    <source>
        <strain evidence="2 3">PLY_AMNH</strain>
    </source>
</reference>
<dbReference type="GO" id="GO:0043169">
    <property type="term" value="F:cation binding"/>
    <property type="evidence" value="ECO:0007669"/>
    <property type="project" value="InterPro"/>
</dbReference>
<organism evidence="2 3">
    <name type="scientific">Cymbomonas tetramitiformis</name>
    <dbReference type="NCBI Taxonomy" id="36881"/>
    <lineage>
        <taxon>Eukaryota</taxon>
        <taxon>Viridiplantae</taxon>
        <taxon>Chlorophyta</taxon>
        <taxon>Pyramimonadophyceae</taxon>
        <taxon>Pyramimonadales</taxon>
        <taxon>Pyramimonadaceae</taxon>
        <taxon>Cymbomonas</taxon>
    </lineage>
</organism>
<keyword evidence="3" id="KW-1185">Reference proteome</keyword>
<dbReference type="GO" id="GO:0003844">
    <property type="term" value="F:1,4-alpha-glucan branching enzyme activity"/>
    <property type="evidence" value="ECO:0007669"/>
    <property type="project" value="TreeGrafter"/>
</dbReference>
<gene>
    <name evidence="2" type="ORF">CYMTET_26042</name>
</gene>
<proteinExistence type="predicted"/>
<dbReference type="GO" id="GO:0005975">
    <property type="term" value="P:carbohydrate metabolic process"/>
    <property type="evidence" value="ECO:0007669"/>
    <property type="project" value="InterPro"/>
</dbReference>
<dbReference type="EMBL" id="LGRX02014044">
    <property type="protein sequence ID" value="KAK3265262.1"/>
    <property type="molecule type" value="Genomic_DNA"/>
</dbReference>